<gene>
    <name evidence="1" type="ORF">EFL26_21470</name>
</gene>
<dbReference type="EMBL" id="RJSF01000047">
    <property type="protein sequence ID" value="RNM11729.1"/>
    <property type="molecule type" value="Genomic_DNA"/>
</dbReference>
<protein>
    <submittedName>
        <fullName evidence="1">Uncharacterized protein</fullName>
    </submittedName>
</protein>
<comment type="caution">
    <text evidence="1">The sequence shown here is derived from an EMBL/GenBank/DDBJ whole genome shotgun (WGS) entry which is preliminary data.</text>
</comment>
<dbReference type="OrthoDB" id="4939823at2"/>
<dbReference type="Proteomes" id="UP000279994">
    <property type="component" value="Unassembled WGS sequence"/>
</dbReference>
<sequence length="125" mass="13589">MTDFKLSAATVDLDPAKGRLLLTYRLSGQEPTNGHWLVSTTLVGGPDGPIQQFGFKLVDGDVVSVFLFDHVNAGQKNYTQNPQRVGDKWTVSFPAEDVAVAPGAQWRADLDVDGTERGHIEGHLN</sequence>
<reference evidence="1 2" key="1">
    <citation type="submission" date="2018-11" db="EMBL/GenBank/DDBJ databases">
        <authorList>
            <person name="Li F."/>
        </authorList>
    </citation>
    <scope>NUCLEOTIDE SEQUENCE [LARGE SCALE GENOMIC DNA]</scope>
    <source>
        <strain evidence="1 2">Gsoil 818</strain>
    </source>
</reference>
<dbReference type="AlphaFoldDB" id="A0A3N0GH24"/>
<dbReference type="RefSeq" id="WP_123224960.1">
    <property type="nucleotide sequence ID" value="NZ_RJSF01000047.1"/>
</dbReference>
<proteinExistence type="predicted"/>
<name>A0A3N0GH24_9ACTN</name>
<organism evidence="1 2">
    <name type="scientific">Nocardioides pocheonensis</name>
    <dbReference type="NCBI Taxonomy" id="661485"/>
    <lineage>
        <taxon>Bacteria</taxon>
        <taxon>Bacillati</taxon>
        <taxon>Actinomycetota</taxon>
        <taxon>Actinomycetes</taxon>
        <taxon>Propionibacteriales</taxon>
        <taxon>Nocardioidaceae</taxon>
        <taxon>Nocardioides</taxon>
    </lineage>
</organism>
<evidence type="ECO:0000313" key="1">
    <source>
        <dbReference type="EMBL" id="RNM11729.1"/>
    </source>
</evidence>
<keyword evidence="2" id="KW-1185">Reference proteome</keyword>
<evidence type="ECO:0000313" key="2">
    <source>
        <dbReference type="Proteomes" id="UP000279994"/>
    </source>
</evidence>
<accession>A0A3N0GH24</accession>